<reference evidence="12" key="1">
    <citation type="submission" date="2025-08" db="UniProtKB">
        <authorList>
            <consortium name="RefSeq"/>
        </authorList>
    </citation>
    <scope>IDENTIFICATION</scope>
    <source>
        <tissue evidence="12">Tentacle</tissue>
    </source>
</reference>
<dbReference type="SMART" id="SM01381">
    <property type="entry name" value="7TM_GPCR_Srsx"/>
    <property type="match status" value="1"/>
</dbReference>
<feature type="transmembrane region" description="Helical" evidence="9">
    <location>
        <begin position="284"/>
        <end position="308"/>
    </location>
</feature>
<organism evidence="11 12">
    <name type="scientific">Actinia tenebrosa</name>
    <name type="common">Australian red waratah sea anemone</name>
    <dbReference type="NCBI Taxonomy" id="6105"/>
    <lineage>
        <taxon>Eukaryota</taxon>
        <taxon>Metazoa</taxon>
        <taxon>Cnidaria</taxon>
        <taxon>Anthozoa</taxon>
        <taxon>Hexacorallia</taxon>
        <taxon>Actiniaria</taxon>
        <taxon>Actiniidae</taxon>
        <taxon>Actinia</taxon>
    </lineage>
</organism>
<evidence type="ECO:0000256" key="4">
    <source>
        <dbReference type="ARBA" id="ARBA00023040"/>
    </source>
</evidence>
<feature type="domain" description="G-protein coupled receptors family 1 profile" evidence="10">
    <location>
        <begin position="44"/>
        <end position="305"/>
    </location>
</feature>
<evidence type="ECO:0000259" key="10">
    <source>
        <dbReference type="PROSITE" id="PS50262"/>
    </source>
</evidence>
<evidence type="ECO:0000256" key="3">
    <source>
        <dbReference type="ARBA" id="ARBA00022989"/>
    </source>
</evidence>
<feature type="transmembrane region" description="Helical" evidence="9">
    <location>
        <begin position="32"/>
        <end position="53"/>
    </location>
</feature>
<evidence type="ECO:0000313" key="12">
    <source>
        <dbReference type="RefSeq" id="XP_031564305.1"/>
    </source>
</evidence>
<accession>A0A6P8IEJ3</accession>
<evidence type="ECO:0000256" key="2">
    <source>
        <dbReference type="ARBA" id="ARBA00022692"/>
    </source>
</evidence>
<dbReference type="PROSITE" id="PS50262">
    <property type="entry name" value="G_PROTEIN_RECEP_F1_2"/>
    <property type="match status" value="1"/>
</dbReference>
<dbReference type="InterPro" id="IPR017452">
    <property type="entry name" value="GPCR_Rhodpsn_7TM"/>
</dbReference>
<sequence length="385" mass="44056">MSMRTKNGSLLNNQSHPVGLVEPPPLRWSLRLIYIAVFLIGIVGNFVVCCAIIRRKRMRTSNNLFTLNLALADLIVVGIYVPTQMAAFENDHNWPLGNFMCQVAYDIIPLCLSSSIGSLLAISCDRYRAIAHPLRPRLTLKNVKIIIAVIWIVSFLLILPLLFVAGTDRYPNGQLYCSEIWPENTPYEQIYWISIFVIQYIIPLIIIAALSVITANKLKQNDFFKKRRFSQVETMAVRQRMKQSTKIANMLVGLVLLYSVCMLPQHIIYFWMTYGNLNYLSYKMYIFRLSNVFTMANCALNPIVYGTLNKDFGQVFRNFFAHLKCQHHPSNDSQGEQLSVIIDKEMESATSFRPTKSKYLSTTTTKKLCGEPFKDGSHIEIEDPI</sequence>
<evidence type="ECO:0000256" key="7">
    <source>
        <dbReference type="ARBA" id="ARBA00023224"/>
    </source>
</evidence>
<evidence type="ECO:0000256" key="8">
    <source>
        <dbReference type="RuleBase" id="RU000688"/>
    </source>
</evidence>
<dbReference type="PRINTS" id="PR00237">
    <property type="entry name" value="GPCRRHODOPSN"/>
</dbReference>
<keyword evidence="5 9" id="KW-0472">Membrane</keyword>
<name>A0A6P8IEJ3_ACTTE</name>
<dbReference type="PANTHER" id="PTHR45695:SF9">
    <property type="entry name" value="LEUCOKININ RECEPTOR"/>
    <property type="match status" value="1"/>
</dbReference>
<keyword evidence="2 8" id="KW-0812">Transmembrane</keyword>
<dbReference type="FunFam" id="1.20.1070.10:FF:000291">
    <property type="entry name" value="Predicted protein"/>
    <property type="match status" value="1"/>
</dbReference>
<dbReference type="PANTHER" id="PTHR45695">
    <property type="entry name" value="LEUCOKININ RECEPTOR-RELATED"/>
    <property type="match status" value="1"/>
</dbReference>
<protein>
    <submittedName>
        <fullName evidence="12">Neuropeptide FF receptor 1-like</fullName>
    </submittedName>
</protein>
<dbReference type="CDD" id="cd00637">
    <property type="entry name" value="7tm_classA_rhodopsin-like"/>
    <property type="match status" value="1"/>
</dbReference>
<comment type="similarity">
    <text evidence="8">Belongs to the G-protein coupled receptor 1 family.</text>
</comment>
<evidence type="ECO:0000313" key="11">
    <source>
        <dbReference type="Proteomes" id="UP000515163"/>
    </source>
</evidence>
<dbReference type="GO" id="GO:0005886">
    <property type="term" value="C:plasma membrane"/>
    <property type="evidence" value="ECO:0007669"/>
    <property type="project" value="TreeGrafter"/>
</dbReference>
<dbReference type="FunCoup" id="A0A6P8IEJ3">
    <property type="interactions" value="1088"/>
</dbReference>
<keyword evidence="7 8" id="KW-0807">Transducer</keyword>
<keyword evidence="6 8" id="KW-0675">Receptor</keyword>
<feature type="transmembrane region" description="Helical" evidence="9">
    <location>
        <begin position="65"/>
        <end position="83"/>
    </location>
</feature>
<dbReference type="RefSeq" id="XP_031564305.1">
    <property type="nucleotide sequence ID" value="XM_031708445.1"/>
</dbReference>
<dbReference type="InterPro" id="IPR000276">
    <property type="entry name" value="GPCR_Rhodpsn"/>
</dbReference>
<evidence type="ECO:0000256" key="6">
    <source>
        <dbReference type="ARBA" id="ARBA00023170"/>
    </source>
</evidence>
<dbReference type="GeneID" id="116299727"/>
<feature type="transmembrane region" description="Helical" evidence="9">
    <location>
        <begin position="145"/>
        <end position="165"/>
    </location>
</feature>
<feature type="transmembrane region" description="Helical" evidence="9">
    <location>
        <begin position="247"/>
        <end position="272"/>
    </location>
</feature>
<dbReference type="OrthoDB" id="10053194at2759"/>
<keyword evidence="3 9" id="KW-1133">Transmembrane helix</keyword>
<dbReference type="PROSITE" id="PS00237">
    <property type="entry name" value="G_PROTEIN_RECEP_F1_1"/>
    <property type="match status" value="1"/>
</dbReference>
<dbReference type="Pfam" id="PF00001">
    <property type="entry name" value="7tm_1"/>
    <property type="match status" value="1"/>
</dbReference>
<dbReference type="AlphaFoldDB" id="A0A6P8IEJ3"/>
<evidence type="ECO:0000256" key="1">
    <source>
        <dbReference type="ARBA" id="ARBA00004141"/>
    </source>
</evidence>
<keyword evidence="11" id="KW-1185">Reference proteome</keyword>
<dbReference type="SUPFAM" id="SSF81321">
    <property type="entry name" value="Family A G protein-coupled receptor-like"/>
    <property type="match status" value="1"/>
</dbReference>
<keyword evidence="4 8" id="KW-0297">G-protein coupled receptor</keyword>
<evidence type="ECO:0000256" key="9">
    <source>
        <dbReference type="SAM" id="Phobius"/>
    </source>
</evidence>
<dbReference type="Proteomes" id="UP000515163">
    <property type="component" value="Unplaced"/>
</dbReference>
<dbReference type="GO" id="GO:0004930">
    <property type="term" value="F:G protein-coupled receptor activity"/>
    <property type="evidence" value="ECO:0007669"/>
    <property type="project" value="UniProtKB-KW"/>
</dbReference>
<dbReference type="InParanoid" id="A0A6P8IEJ3"/>
<dbReference type="Gene3D" id="1.20.1070.10">
    <property type="entry name" value="Rhodopsin 7-helix transmembrane proteins"/>
    <property type="match status" value="1"/>
</dbReference>
<feature type="transmembrane region" description="Helical" evidence="9">
    <location>
        <begin position="190"/>
        <end position="218"/>
    </location>
</feature>
<dbReference type="KEGG" id="aten:116299727"/>
<evidence type="ECO:0000256" key="5">
    <source>
        <dbReference type="ARBA" id="ARBA00023136"/>
    </source>
</evidence>
<gene>
    <name evidence="12" type="primary">LOC116299727</name>
</gene>
<comment type="subcellular location">
    <subcellularLocation>
        <location evidence="1">Membrane</location>
        <topology evidence="1">Multi-pass membrane protein</topology>
    </subcellularLocation>
</comment>
<feature type="transmembrane region" description="Helical" evidence="9">
    <location>
        <begin position="103"/>
        <end position="124"/>
    </location>
</feature>
<proteinExistence type="inferred from homology"/>